<dbReference type="Pfam" id="PF24564">
    <property type="entry name" value="DUF7605"/>
    <property type="match status" value="1"/>
</dbReference>
<keyword evidence="6" id="KW-1185">Reference proteome</keyword>
<dbReference type="OMA" id="CTHADEN"/>
<dbReference type="InterPro" id="IPR056024">
    <property type="entry name" value="DUF7605"/>
</dbReference>
<dbReference type="OrthoDB" id="3598281at2759"/>
<organism evidence="5 6">
    <name type="scientific">Dothistroma septosporum (strain NZE10 / CBS 128990)</name>
    <name type="common">Red band needle blight fungus</name>
    <name type="synonym">Mycosphaerella pini</name>
    <dbReference type="NCBI Taxonomy" id="675120"/>
    <lineage>
        <taxon>Eukaryota</taxon>
        <taxon>Fungi</taxon>
        <taxon>Dikarya</taxon>
        <taxon>Ascomycota</taxon>
        <taxon>Pezizomycotina</taxon>
        <taxon>Dothideomycetes</taxon>
        <taxon>Dothideomycetidae</taxon>
        <taxon>Mycosphaerellales</taxon>
        <taxon>Mycosphaerellaceae</taxon>
        <taxon>Dothistroma</taxon>
    </lineage>
</organism>
<dbReference type="PANTHER" id="PTHR36681:SF3">
    <property type="entry name" value="NUCLEAR GTPASE, GERMINAL CENTER-ASSOCIATED, TANDEM DUPLICATE 3"/>
    <property type="match status" value="1"/>
</dbReference>
<feature type="compositionally biased region" description="Basic and acidic residues" evidence="2">
    <location>
        <begin position="25"/>
        <end position="41"/>
    </location>
</feature>
<dbReference type="eggNOG" id="ENOG502SJYS">
    <property type="taxonomic scope" value="Eukaryota"/>
</dbReference>
<dbReference type="Gene3D" id="3.40.50.300">
    <property type="entry name" value="P-loop containing nucleotide triphosphate hydrolases"/>
    <property type="match status" value="2"/>
</dbReference>
<evidence type="ECO:0000313" key="5">
    <source>
        <dbReference type="EMBL" id="EME48195.1"/>
    </source>
</evidence>
<feature type="domain" description="Dynamin N-terminal" evidence="3">
    <location>
        <begin position="168"/>
        <end position="422"/>
    </location>
</feature>
<evidence type="ECO:0008006" key="7">
    <source>
        <dbReference type="Google" id="ProtNLM"/>
    </source>
</evidence>
<feature type="region of interest" description="Disordered" evidence="2">
    <location>
        <begin position="1"/>
        <end position="111"/>
    </location>
</feature>
<gene>
    <name evidence="5" type="ORF">DOTSEDRAFT_51419</name>
</gene>
<reference evidence="5 6" key="2">
    <citation type="journal article" date="2012" name="PLoS Pathog.">
        <title>Diverse lifestyles and strategies of plant pathogenesis encoded in the genomes of eighteen Dothideomycetes fungi.</title>
        <authorList>
            <person name="Ohm R.A."/>
            <person name="Feau N."/>
            <person name="Henrissat B."/>
            <person name="Schoch C.L."/>
            <person name="Horwitz B.A."/>
            <person name="Barry K.W."/>
            <person name="Condon B.J."/>
            <person name="Copeland A.C."/>
            <person name="Dhillon B."/>
            <person name="Glaser F."/>
            <person name="Hesse C.N."/>
            <person name="Kosti I."/>
            <person name="LaButti K."/>
            <person name="Lindquist E.A."/>
            <person name="Lucas S."/>
            <person name="Salamov A.A."/>
            <person name="Bradshaw R.E."/>
            <person name="Ciuffetti L."/>
            <person name="Hamelin R.C."/>
            <person name="Kema G.H.J."/>
            <person name="Lawrence C."/>
            <person name="Scott J.A."/>
            <person name="Spatafora J.W."/>
            <person name="Turgeon B.G."/>
            <person name="de Wit P.J.G.M."/>
            <person name="Zhong S."/>
            <person name="Goodwin S.B."/>
            <person name="Grigoriev I.V."/>
        </authorList>
    </citation>
    <scope>NUCLEOTIDE SEQUENCE [LARGE SCALE GENOMIC DNA]</scope>
    <source>
        <strain evidence="6">NZE10 / CBS 128990</strain>
    </source>
</reference>
<evidence type="ECO:0000256" key="2">
    <source>
        <dbReference type="SAM" id="MobiDB-lite"/>
    </source>
</evidence>
<dbReference type="Pfam" id="PF00350">
    <property type="entry name" value="Dynamin_N"/>
    <property type="match status" value="1"/>
</dbReference>
<protein>
    <recommendedName>
        <fullName evidence="7">G domain-containing protein</fullName>
    </recommendedName>
</protein>
<dbReference type="Proteomes" id="UP000016933">
    <property type="component" value="Unassembled WGS sequence"/>
</dbReference>
<name>N1Q0P8_DOTSN</name>
<feature type="coiled-coil region" evidence="1">
    <location>
        <begin position="493"/>
        <end position="520"/>
    </location>
</feature>
<dbReference type="HOGENOM" id="CLU_010389_1_0_1"/>
<dbReference type="EMBL" id="KB446536">
    <property type="protein sequence ID" value="EME48195.1"/>
    <property type="molecule type" value="Genomic_DNA"/>
</dbReference>
<keyword evidence="1" id="KW-0175">Coiled coil</keyword>
<accession>N1Q0P8</accession>
<feature type="compositionally biased region" description="Acidic residues" evidence="2">
    <location>
        <begin position="68"/>
        <end position="92"/>
    </location>
</feature>
<feature type="compositionally biased region" description="Acidic residues" evidence="2">
    <location>
        <begin position="42"/>
        <end position="55"/>
    </location>
</feature>
<dbReference type="InterPro" id="IPR045063">
    <property type="entry name" value="Dynamin_N"/>
</dbReference>
<proteinExistence type="predicted"/>
<reference evidence="6" key="1">
    <citation type="journal article" date="2012" name="PLoS Genet.">
        <title>The genomes of the fungal plant pathogens Cladosporium fulvum and Dothistroma septosporum reveal adaptation to different hosts and lifestyles but also signatures of common ancestry.</title>
        <authorList>
            <person name="de Wit P.J.G.M."/>
            <person name="van der Burgt A."/>
            <person name="Oekmen B."/>
            <person name="Stergiopoulos I."/>
            <person name="Abd-Elsalam K.A."/>
            <person name="Aerts A.L."/>
            <person name="Bahkali A.H."/>
            <person name="Beenen H.G."/>
            <person name="Chettri P."/>
            <person name="Cox M.P."/>
            <person name="Datema E."/>
            <person name="de Vries R.P."/>
            <person name="Dhillon B."/>
            <person name="Ganley A.R."/>
            <person name="Griffiths S.A."/>
            <person name="Guo Y."/>
            <person name="Hamelin R.C."/>
            <person name="Henrissat B."/>
            <person name="Kabir M.S."/>
            <person name="Jashni M.K."/>
            <person name="Kema G."/>
            <person name="Klaubauf S."/>
            <person name="Lapidus A."/>
            <person name="Levasseur A."/>
            <person name="Lindquist E."/>
            <person name="Mehrabi R."/>
            <person name="Ohm R.A."/>
            <person name="Owen T.J."/>
            <person name="Salamov A."/>
            <person name="Schwelm A."/>
            <person name="Schijlen E."/>
            <person name="Sun H."/>
            <person name="van den Burg H.A."/>
            <person name="van Ham R.C.H.J."/>
            <person name="Zhang S."/>
            <person name="Goodwin S.B."/>
            <person name="Grigoriev I.V."/>
            <person name="Collemare J."/>
            <person name="Bradshaw R.E."/>
        </authorList>
    </citation>
    <scope>NUCLEOTIDE SEQUENCE [LARGE SCALE GENOMIC DNA]</scope>
    <source>
        <strain evidence="6">NZE10 / CBS 128990</strain>
    </source>
</reference>
<dbReference type="PANTHER" id="PTHR36681">
    <property type="entry name" value="NUCLEAR GTPASE, GERMINAL CENTER-ASSOCIATED, TANDEM DUPLICATE 3"/>
    <property type="match status" value="1"/>
</dbReference>
<evidence type="ECO:0000259" key="4">
    <source>
        <dbReference type="Pfam" id="PF24564"/>
    </source>
</evidence>
<feature type="compositionally biased region" description="Polar residues" evidence="2">
    <location>
        <begin position="96"/>
        <end position="105"/>
    </location>
</feature>
<evidence type="ECO:0000259" key="3">
    <source>
        <dbReference type="Pfam" id="PF00350"/>
    </source>
</evidence>
<sequence>MAELVEDDGGSPTALSSAEPDEEMLDRPSETEVLGKRKRSEDDIDGDLDDSDSDDGLFVPDGTYIAPESDDDGSALEDNDDADDSDSGEEKEESGQPQSAYSQDIETPPSVPIYDKALPAIVARLTGVPQKVLDILGRYPSNGKHVTSQCETASTLLDIPKTRKPRVGLLGGAGVGKSSLLNSLTDIDDLAKSLSGGQSCTQVPTEYSGPFDAQKKDFAASIRYFDIKKIRKMLKEQLREYNLYTFDFDKDWDDDTRTQIKRAMQSALRTFMVLFCDLQEFKEQETAKDFLKRNHQGEIDAIQVFVESCESKLKSKITVDDGYAEFVEASTLAKLRELVDPLMGARPKNGQPALWPLVKHVVIGVRGSRILDKCTIVDLPGISDTNTVRVELCRTYIKGCDYLWIVAPIRRVVDDATVYNLLATYGKLFRGKVMVICTHADENVDNKLATHLADEGVNVQSYLDARDRIKAKKKVITAEGRKLKAARSKKKATKQMILDANTLENEIKVLKAEQADIEAEAFGFLVQARGRHVTQALRIEMRDHLPNGQRLAVRVVSNLHYAALKGAAKVSGARLDAGATGIPALRSDTLAVAAPALLRALDTYTNHALAVFLKSSHMWVQTTAVERRAELLELVEAPQLSLKTRFSEHLDSFQEDVVSNVSKALKDHSGDIIQVAIKKFEEKRKKHHSTIRAFIRRNGNYATKMTPRESWNTDFCKGILEITNQDSEEWESDMIDHLDATRDKIINEVKKILSDLMAEPSAAALPLGKFQNLIETQIEGIEDAFSADLEEYQKGLRAIKLDMTQDSDKNYFTKTIEPVYDVCNDDSGAGITARSMDRIRAHLEKPKNKSPFIAVQESAAKAMIKNDTKHILERVEPRVMAILKETHTSFAKWIKNAVEDPTEKKAREGLQRALGPIQADFDAAQADLIALKAKYAAPQLAAYASST</sequence>
<feature type="domain" description="DUF7605" evidence="4">
    <location>
        <begin position="672"/>
        <end position="845"/>
    </location>
</feature>
<dbReference type="STRING" id="675120.N1Q0P8"/>
<dbReference type="InterPro" id="IPR027417">
    <property type="entry name" value="P-loop_NTPase"/>
</dbReference>
<evidence type="ECO:0000256" key="1">
    <source>
        <dbReference type="SAM" id="Coils"/>
    </source>
</evidence>
<dbReference type="SUPFAM" id="SSF52540">
    <property type="entry name" value="P-loop containing nucleoside triphosphate hydrolases"/>
    <property type="match status" value="1"/>
</dbReference>
<evidence type="ECO:0000313" key="6">
    <source>
        <dbReference type="Proteomes" id="UP000016933"/>
    </source>
</evidence>
<dbReference type="AlphaFoldDB" id="N1Q0P8"/>